<feature type="non-terminal residue" evidence="1">
    <location>
        <position position="84"/>
    </location>
</feature>
<reference evidence="1 2" key="1">
    <citation type="submission" date="2021-06" db="EMBL/GenBank/DDBJ databases">
        <authorList>
            <person name="Kallberg Y."/>
            <person name="Tangrot J."/>
            <person name="Rosling A."/>
        </authorList>
    </citation>
    <scope>NUCLEOTIDE SEQUENCE [LARGE SCALE GENOMIC DNA]</scope>
    <source>
        <strain evidence="1 2">120-4 pot B 10/14</strain>
    </source>
</reference>
<keyword evidence="2" id="KW-1185">Reference proteome</keyword>
<comment type="caution">
    <text evidence="1">The sequence shown here is derived from an EMBL/GenBank/DDBJ whole genome shotgun (WGS) entry which is preliminary data.</text>
</comment>
<dbReference type="Proteomes" id="UP000789901">
    <property type="component" value="Unassembled WGS sequence"/>
</dbReference>
<evidence type="ECO:0000313" key="1">
    <source>
        <dbReference type="EMBL" id="CAG8841419.1"/>
    </source>
</evidence>
<sequence>HTLYPSIGPEIQQQIQEIAVDYSCQLCYPVARNITIHLPIYKFELDTFIVLYTQNTTTAVAKNSDSDSDLELDRLFQTLLPNTY</sequence>
<feature type="non-terminal residue" evidence="1">
    <location>
        <position position="1"/>
    </location>
</feature>
<proteinExistence type="predicted"/>
<evidence type="ECO:0000313" key="2">
    <source>
        <dbReference type="Proteomes" id="UP000789901"/>
    </source>
</evidence>
<organism evidence="1 2">
    <name type="scientific">Gigaspora margarita</name>
    <dbReference type="NCBI Taxonomy" id="4874"/>
    <lineage>
        <taxon>Eukaryota</taxon>
        <taxon>Fungi</taxon>
        <taxon>Fungi incertae sedis</taxon>
        <taxon>Mucoromycota</taxon>
        <taxon>Glomeromycotina</taxon>
        <taxon>Glomeromycetes</taxon>
        <taxon>Diversisporales</taxon>
        <taxon>Gigasporaceae</taxon>
        <taxon>Gigaspora</taxon>
    </lineage>
</organism>
<name>A0ABN7WWV8_GIGMA</name>
<accession>A0ABN7WWV8</accession>
<protein>
    <submittedName>
        <fullName evidence="1">23967_t:CDS:1</fullName>
    </submittedName>
</protein>
<dbReference type="EMBL" id="CAJVQB010065766">
    <property type="protein sequence ID" value="CAG8841419.1"/>
    <property type="molecule type" value="Genomic_DNA"/>
</dbReference>
<gene>
    <name evidence="1" type="ORF">GMARGA_LOCUS35419</name>
</gene>